<organism evidence="3 4">
    <name type="scientific">Penicillium brevicompactum</name>
    <dbReference type="NCBI Taxonomy" id="5074"/>
    <lineage>
        <taxon>Eukaryota</taxon>
        <taxon>Fungi</taxon>
        <taxon>Dikarya</taxon>
        <taxon>Ascomycota</taxon>
        <taxon>Pezizomycotina</taxon>
        <taxon>Eurotiomycetes</taxon>
        <taxon>Eurotiomycetidae</taxon>
        <taxon>Eurotiales</taxon>
        <taxon>Aspergillaceae</taxon>
        <taxon>Penicillium</taxon>
    </lineage>
</organism>
<evidence type="ECO:0000256" key="1">
    <source>
        <dbReference type="PROSITE-ProRule" id="PRU00339"/>
    </source>
</evidence>
<evidence type="ECO:0000313" key="4">
    <source>
        <dbReference type="Proteomes" id="UP001148299"/>
    </source>
</evidence>
<keyword evidence="1" id="KW-0802">TPR repeat</keyword>
<dbReference type="CDD" id="cd20071">
    <property type="entry name" value="SET_SMYD"/>
    <property type="match status" value="1"/>
</dbReference>
<evidence type="ECO:0000313" key="3">
    <source>
        <dbReference type="EMBL" id="KAJ5358144.1"/>
    </source>
</evidence>
<dbReference type="Pfam" id="PF00856">
    <property type="entry name" value="SET"/>
    <property type="match status" value="1"/>
</dbReference>
<gene>
    <name evidence="3" type="ORF">N7541_005302</name>
</gene>
<feature type="repeat" description="TPR" evidence="1">
    <location>
        <begin position="201"/>
        <end position="234"/>
    </location>
</feature>
<name>A0A9W9RFU8_PENBR</name>
<reference evidence="3" key="1">
    <citation type="submission" date="2022-12" db="EMBL/GenBank/DDBJ databases">
        <authorList>
            <person name="Petersen C."/>
        </authorList>
    </citation>
    <scope>NUCLEOTIDE SEQUENCE</scope>
    <source>
        <strain evidence="3">IBT 35675</strain>
    </source>
</reference>
<dbReference type="SMART" id="SM00028">
    <property type="entry name" value="TPR"/>
    <property type="match status" value="4"/>
</dbReference>
<dbReference type="Gene3D" id="1.25.40.10">
    <property type="entry name" value="Tetratricopeptide repeat domain"/>
    <property type="match status" value="1"/>
</dbReference>
<dbReference type="EMBL" id="JAPZBR010000003">
    <property type="protein sequence ID" value="KAJ5358144.1"/>
    <property type="molecule type" value="Genomic_DNA"/>
</dbReference>
<dbReference type="InterPro" id="IPR046341">
    <property type="entry name" value="SET_dom_sf"/>
</dbReference>
<dbReference type="PANTHER" id="PTHR47643">
    <property type="entry name" value="TPR DOMAIN PROTEIN (AFU_ORTHOLOGUE AFUA_5G12710)"/>
    <property type="match status" value="1"/>
</dbReference>
<dbReference type="InterPro" id="IPR001214">
    <property type="entry name" value="SET_dom"/>
</dbReference>
<dbReference type="InterPro" id="IPR019734">
    <property type="entry name" value="TPR_rpt"/>
</dbReference>
<dbReference type="PROSITE" id="PS50280">
    <property type="entry name" value="SET"/>
    <property type="match status" value="1"/>
</dbReference>
<proteinExistence type="predicted"/>
<accession>A0A9W9RFU8</accession>
<dbReference type="AlphaFoldDB" id="A0A9W9RFU8"/>
<dbReference type="Proteomes" id="UP001148299">
    <property type="component" value="Unassembled WGS sequence"/>
</dbReference>
<feature type="domain" description="SET" evidence="2">
    <location>
        <begin position="351"/>
        <end position="545"/>
    </location>
</feature>
<dbReference type="SUPFAM" id="SSF82199">
    <property type="entry name" value="SET domain"/>
    <property type="match status" value="1"/>
</dbReference>
<reference evidence="3" key="2">
    <citation type="journal article" date="2023" name="IMA Fungus">
        <title>Comparative genomic study of the Penicillium genus elucidates a diverse pangenome and 15 lateral gene transfer events.</title>
        <authorList>
            <person name="Petersen C."/>
            <person name="Sorensen T."/>
            <person name="Nielsen M.R."/>
            <person name="Sondergaard T.E."/>
            <person name="Sorensen J.L."/>
            <person name="Fitzpatrick D.A."/>
            <person name="Frisvad J.C."/>
            <person name="Nielsen K.L."/>
        </authorList>
    </citation>
    <scope>NUCLEOTIDE SEQUENCE</scope>
    <source>
        <strain evidence="3">IBT 35675</strain>
    </source>
</reference>
<keyword evidence="4" id="KW-1185">Reference proteome</keyword>
<dbReference type="SMART" id="SM00317">
    <property type="entry name" value="SET"/>
    <property type="match status" value="1"/>
</dbReference>
<dbReference type="InterPro" id="IPR053209">
    <property type="entry name" value="Gramillin-biosynth_MTr"/>
</dbReference>
<dbReference type="Gene3D" id="2.170.270.10">
    <property type="entry name" value="SET domain"/>
    <property type="match status" value="1"/>
</dbReference>
<comment type="caution">
    <text evidence="3">The sequence shown here is derived from an EMBL/GenBank/DDBJ whole genome shotgun (WGS) entry which is preliminary data.</text>
</comment>
<dbReference type="PANTHER" id="PTHR47643:SF2">
    <property type="entry name" value="TPR DOMAIN PROTEIN (AFU_ORTHOLOGUE AFUA_5G12710)"/>
    <property type="match status" value="1"/>
</dbReference>
<protein>
    <recommendedName>
        <fullName evidence="2">SET domain-containing protein</fullName>
    </recommendedName>
</protein>
<sequence>MDTYDVSNVPGYLQYLENHKNKLKNARALKGQPAMPQKSRDEILMQFMFRQMMKETPSACEESLQSSFLPPAYPPSIASFNDLKKVMIKSLCLETHHRGRYLLLRSITKTHNTAAAMFLVEDEDDNVFILQLYNHNQELSGAQILKKGTILLVKEPYVKVMVDGEYGIRVDHPSDVSFVPQFDHLVPLSWRDRVSDADEDAFSWKVEGSEYFNQNDFRSAIQCYSKGLETQPSPELLVILQLNRALCLLKNHCFEAALEDVEMVLNLSEKSEKGLFRKAQAFYQLRMFKESCETHAILARHYPGNTAAAHEYQRALARLAEVENGKYEFKKMILEAKKRRPPSLDRGTYIGPIAVKQTESRGRGLFTTAAVKAGDLLLCEKAFAHAFHNGDESQNLRLLIDVDMNKATIGTQPELIETISQKLYKNPSLIPGFVDLHHGTYEPVGVKEVDNKPIVDSFLVERIIVLNSFGCPLLSRAIHIHSMERVDDLTRSSNRQFHSVGIWKMASYINHSCMSNARRSFVGDMMIVRASMDLPADTEITFWYKTPLDCDPKELPLDLQQWGFTCDCALCQDTQNAGRRALSNRVKFLSEVETLLKKSMMNLRVVENLLLSLAGTYRRPAHEVPRLALYPSYLALATIYCSSNKPKKAVQFGLLCLESLGFVIKGGNIPRASGAPLCVEKWGLMTDGVVGCWMTLCRAYQELAPDLSPQAEGYARISYKICVGEDETFEQTYSTLSHRTDGFLVTAK</sequence>
<evidence type="ECO:0000259" key="2">
    <source>
        <dbReference type="PROSITE" id="PS50280"/>
    </source>
</evidence>
<dbReference type="PROSITE" id="PS50005">
    <property type="entry name" value="TPR"/>
    <property type="match status" value="1"/>
</dbReference>
<dbReference type="InterPro" id="IPR011990">
    <property type="entry name" value="TPR-like_helical_dom_sf"/>
</dbReference>
<dbReference type="SUPFAM" id="SSF48452">
    <property type="entry name" value="TPR-like"/>
    <property type="match status" value="1"/>
</dbReference>